<dbReference type="EMBL" id="PGCJ01000008">
    <property type="protein sequence ID" value="PLW57760.1"/>
    <property type="molecule type" value="Genomic_DNA"/>
</dbReference>
<keyword evidence="3" id="KW-1185">Reference proteome</keyword>
<evidence type="ECO:0000313" key="1">
    <source>
        <dbReference type="EMBL" id="PLW13753.1"/>
    </source>
</evidence>
<evidence type="ECO:0000313" key="2">
    <source>
        <dbReference type="EMBL" id="PLW57760.1"/>
    </source>
</evidence>
<reference evidence="2 3" key="1">
    <citation type="submission" date="2017-11" db="EMBL/GenBank/DDBJ databases">
        <title>De novo assembly and phasing of dikaryotic genomes from two isolates of Puccinia coronata f. sp. avenae, the causal agent of oat crown rust.</title>
        <authorList>
            <person name="Miller M.E."/>
            <person name="Zhang Y."/>
            <person name="Omidvar V."/>
            <person name="Sperschneider J."/>
            <person name="Schwessinger B."/>
            <person name="Raley C."/>
            <person name="Palmer J.M."/>
            <person name="Garnica D."/>
            <person name="Upadhyaya N."/>
            <person name="Rathjen J."/>
            <person name="Taylor J.M."/>
            <person name="Park R.F."/>
            <person name="Dodds P.N."/>
            <person name="Hirsch C.D."/>
            <person name="Kianian S.F."/>
            <person name="Figueroa M."/>
        </authorList>
    </citation>
    <scope>NUCLEOTIDE SEQUENCE [LARGE SCALE GENOMIC DNA]</scope>
    <source>
        <strain evidence="2">12NC29</strain>
    </source>
</reference>
<dbReference type="Proteomes" id="UP000235388">
    <property type="component" value="Unassembled WGS sequence"/>
</dbReference>
<protein>
    <submittedName>
        <fullName evidence="2">Uncharacterized protein</fullName>
    </submittedName>
</protein>
<name>A0A2N5W6B1_9BASI</name>
<dbReference type="AlphaFoldDB" id="A0A2N5W6B1"/>
<evidence type="ECO:0000313" key="3">
    <source>
        <dbReference type="Proteomes" id="UP000235388"/>
    </source>
</evidence>
<dbReference type="EMBL" id="PGCJ01000940">
    <property type="protein sequence ID" value="PLW13753.1"/>
    <property type="molecule type" value="Genomic_DNA"/>
</dbReference>
<accession>A0A2N5W6B1</accession>
<sequence length="89" mass="9581">MARGSQLKNGLRGKSAGLLEIGRALQANFQKLGYDSHEIPGKCGWCSYSESPTVQGPSIYDNLTMLPSSGGPSYAPGFYFSSEFQLNVD</sequence>
<organism evidence="2 3">
    <name type="scientific">Puccinia coronata f. sp. avenae</name>
    <dbReference type="NCBI Taxonomy" id="200324"/>
    <lineage>
        <taxon>Eukaryota</taxon>
        <taxon>Fungi</taxon>
        <taxon>Dikarya</taxon>
        <taxon>Basidiomycota</taxon>
        <taxon>Pucciniomycotina</taxon>
        <taxon>Pucciniomycetes</taxon>
        <taxon>Pucciniales</taxon>
        <taxon>Pucciniaceae</taxon>
        <taxon>Puccinia</taxon>
    </lineage>
</organism>
<comment type="caution">
    <text evidence="2">The sequence shown here is derived from an EMBL/GenBank/DDBJ whole genome shotgun (WGS) entry which is preliminary data.</text>
</comment>
<proteinExistence type="predicted"/>
<gene>
    <name evidence="2" type="ORF">PCANC_01343</name>
    <name evidence="1" type="ORF">PCANC_17883</name>
</gene>